<evidence type="ECO:0000313" key="2">
    <source>
        <dbReference type="EMBL" id="CAF4335751.1"/>
    </source>
</evidence>
<gene>
    <name evidence="1" type="ORF">GPM918_LOCUS35308</name>
    <name evidence="2" type="ORF">SRO942_LOCUS36026</name>
</gene>
<accession>A0A815QRI3</accession>
<dbReference type="EMBL" id="CAJOBC010085792">
    <property type="protein sequence ID" value="CAF4335751.1"/>
    <property type="molecule type" value="Genomic_DNA"/>
</dbReference>
<protein>
    <submittedName>
        <fullName evidence="1">Uncharacterized protein</fullName>
    </submittedName>
</protein>
<evidence type="ECO:0000313" key="1">
    <source>
        <dbReference type="EMBL" id="CAF1466847.1"/>
    </source>
</evidence>
<proteinExistence type="predicted"/>
<dbReference type="AlphaFoldDB" id="A0A815QRI3"/>
<keyword evidence="3" id="KW-1185">Reference proteome</keyword>
<organism evidence="1 3">
    <name type="scientific">Didymodactylos carnosus</name>
    <dbReference type="NCBI Taxonomy" id="1234261"/>
    <lineage>
        <taxon>Eukaryota</taxon>
        <taxon>Metazoa</taxon>
        <taxon>Spiralia</taxon>
        <taxon>Gnathifera</taxon>
        <taxon>Rotifera</taxon>
        <taxon>Eurotatoria</taxon>
        <taxon>Bdelloidea</taxon>
        <taxon>Philodinida</taxon>
        <taxon>Philodinidae</taxon>
        <taxon>Didymodactylos</taxon>
    </lineage>
</organism>
<dbReference type="Proteomes" id="UP000663829">
    <property type="component" value="Unassembled WGS sequence"/>
</dbReference>
<dbReference type="EMBL" id="CAJNOQ010020329">
    <property type="protein sequence ID" value="CAF1466847.1"/>
    <property type="molecule type" value="Genomic_DNA"/>
</dbReference>
<dbReference type="Proteomes" id="UP000681722">
    <property type="component" value="Unassembled WGS sequence"/>
</dbReference>
<name>A0A815QRI3_9BILA</name>
<reference evidence="1" key="1">
    <citation type="submission" date="2021-02" db="EMBL/GenBank/DDBJ databases">
        <authorList>
            <person name="Nowell W R."/>
        </authorList>
    </citation>
    <scope>NUCLEOTIDE SEQUENCE</scope>
</reference>
<evidence type="ECO:0000313" key="3">
    <source>
        <dbReference type="Proteomes" id="UP000663829"/>
    </source>
</evidence>
<sequence>MFWGSCQIVSTKRSSFGGGAHASVAGAGAVGAFLRYKIGYHTTAQLSRKDKSLAITTCHRKKNNKMRNGRQDHEMKKLNEKTENKMNELGKVFMDFLPAITSLFEMVVSTALSQSNVKTEMKQQLINDYTEKLKMITQPILAILKSFAERIHRSPDFGKNNSNDTGILV</sequence>
<comment type="caution">
    <text evidence="1">The sequence shown here is derived from an EMBL/GenBank/DDBJ whole genome shotgun (WGS) entry which is preliminary data.</text>
</comment>